<protein>
    <submittedName>
        <fullName evidence="2">Extracellular solute-binding protein</fullName>
    </submittedName>
</protein>
<evidence type="ECO:0000313" key="2">
    <source>
        <dbReference type="EMBL" id="UPV99100.1"/>
    </source>
</evidence>
<dbReference type="KEGG" id="haxz:M0R88_11240"/>
<dbReference type="InterPro" id="IPR006311">
    <property type="entry name" value="TAT_signal"/>
</dbReference>
<dbReference type="InterPro" id="IPR006059">
    <property type="entry name" value="SBP"/>
</dbReference>
<dbReference type="PANTHER" id="PTHR43649">
    <property type="entry name" value="ARABINOSE-BINDING PROTEIN-RELATED"/>
    <property type="match status" value="1"/>
</dbReference>
<feature type="compositionally biased region" description="Low complexity" evidence="1">
    <location>
        <begin position="23"/>
        <end position="33"/>
    </location>
</feature>
<dbReference type="InterPro" id="IPR050490">
    <property type="entry name" value="Bact_solute-bd_prot1"/>
</dbReference>
<accession>A0A8U0IEJ3</accession>
<evidence type="ECO:0000313" key="3">
    <source>
        <dbReference type="Proteomes" id="UP000830434"/>
    </source>
</evidence>
<dbReference type="Gene3D" id="3.40.190.10">
    <property type="entry name" value="Periplasmic binding protein-like II"/>
    <property type="match status" value="2"/>
</dbReference>
<dbReference type="Proteomes" id="UP000830434">
    <property type="component" value="Chromosome"/>
</dbReference>
<proteinExistence type="predicted"/>
<dbReference type="GeneID" id="72190437"/>
<reference evidence="2" key="1">
    <citation type="submission" date="2022-04" db="EMBL/GenBank/DDBJ databases">
        <title>Diverse halophilic archaea isolated from saline environments.</title>
        <authorList>
            <person name="Cui H.-L."/>
        </authorList>
    </citation>
    <scope>NUCLEOTIDE SEQUENCE</scope>
    <source>
        <strain evidence="2">XZYJT40</strain>
    </source>
</reference>
<dbReference type="SUPFAM" id="SSF53850">
    <property type="entry name" value="Periplasmic binding protein-like II"/>
    <property type="match status" value="1"/>
</dbReference>
<keyword evidence="3" id="KW-1185">Reference proteome</keyword>
<dbReference type="PROSITE" id="PS51318">
    <property type="entry name" value="TAT"/>
    <property type="match status" value="1"/>
</dbReference>
<evidence type="ECO:0000256" key="1">
    <source>
        <dbReference type="SAM" id="MobiDB-lite"/>
    </source>
</evidence>
<feature type="region of interest" description="Disordered" evidence="1">
    <location>
        <begin position="23"/>
        <end position="58"/>
    </location>
</feature>
<dbReference type="PANTHER" id="PTHR43649:SF12">
    <property type="entry name" value="DIACETYLCHITOBIOSE BINDING PROTEIN DASA"/>
    <property type="match status" value="1"/>
</dbReference>
<dbReference type="AlphaFoldDB" id="A0A8U0IEJ3"/>
<organism evidence="2 3">
    <name type="scientific">Halorussus gelatinilyticus</name>
    <dbReference type="NCBI Taxonomy" id="2937524"/>
    <lineage>
        <taxon>Archaea</taxon>
        <taxon>Methanobacteriati</taxon>
        <taxon>Methanobacteriota</taxon>
        <taxon>Stenosarchaea group</taxon>
        <taxon>Halobacteria</taxon>
        <taxon>Halobacteriales</taxon>
        <taxon>Haladaptataceae</taxon>
        <taxon>Halorussus</taxon>
    </lineage>
</organism>
<gene>
    <name evidence="2" type="ORF">M0R88_11240</name>
</gene>
<feature type="compositionally biased region" description="Gly residues" evidence="1">
    <location>
        <begin position="34"/>
        <end position="43"/>
    </location>
</feature>
<dbReference type="EMBL" id="CP096658">
    <property type="protein sequence ID" value="UPV99100.1"/>
    <property type="molecule type" value="Genomic_DNA"/>
</dbReference>
<sequence length="492" mass="53187">MADDQSEKAVSSVSRRRFVQAAGATGTAASLAGCTGGGGGGGDSTATTTSSGDGGGKTTVQLATDADLKEIKSKFNSWLHDAGLSKDIEVEPIAGSDITNKRQSKYTQWLSSGRKKPSLLMMDNGWTLPFIVRDQLLNLSEEIPDTAKMVEDEYFNASVGTAKGPNDDLFAVPMYPDFPTMQYRKDLVQDAGYDTSGWATSSMTWERFSKITADVKKQSDVDYGFTFQFKSYAGLSCCTFNEFLSSYGGTYFGGLDNLFGPVGDRPITVDEKPVVDSLRMLRTFVNGESDKHGLDGVTGNISPQAVLQWSEEPSRKPFTNGNAVMHRNWPYAVNISGSEDNLGKDLGVMPIPHGVSPENAKYEGTGGTTAALGGWHTAVNPNTTKKEAALEVLKAMTNKQVQFNLLEEIGWMPPRPSMLDSDTAKNIPVMGRHMETFRLAGENAIPRPVTVVWPQERSKIAQSANATVAGQKAPKKAMTGLKKTLKQIEDSV</sequence>
<dbReference type="RefSeq" id="WP_248653602.1">
    <property type="nucleotide sequence ID" value="NZ_CP096658.1"/>
</dbReference>
<dbReference type="Pfam" id="PF01547">
    <property type="entry name" value="SBP_bac_1"/>
    <property type="match status" value="1"/>
</dbReference>
<name>A0A8U0IEJ3_9EURY</name>